<name>A0ABV5ATE9_9BACL</name>
<dbReference type="InterPro" id="IPR006480">
    <property type="entry name" value="Phage_holin_4_1"/>
</dbReference>
<dbReference type="NCBIfam" id="TIGR01593">
    <property type="entry name" value="holin_tox_secr"/>
    <property type="match status" value="1"/>
</dbReference>
<keyword evidence="3 6" id="KW-1133">Transmembrane helix</keyword>
<protein>
    <submittedName>
        <fullName evidence="7">Holin family protein</fullName>
    </submittedName>
</protein>
<dbReference type="RefSeq" id="WP_375355478.1">
    <property type="nucleotide sequence ID" value="NZ_JBHHMI010000008.1"/>
</dbReference>
<keyword evidence="8" id="KW-1185">Reference proteome</keyword>
<feature type="transmembrane region" description="Helical" evidence="6">
    <location>
        <begin position="67"/>
        <end position="95"/>
    </location>
</feature>
<feature type="transmembrane region" description="Helical" evidence="6">
    <location>
        <begin position="107"/>
        <end position="125"/>
    </location>
</feature>
<dbReference type="Pfam" id="PF05105">
    <property type="entry name" value="Phage_holin_4_1"/>
    <property type="match status" value="1"/>
</dbReference>
<evidence type="ECO:0000256" key="2">
    <source>
        <dbReference type="ARBA" id="ARBA00022692"/>
    </source>
</evidence>
<comment type="similarity">
    <text evidence="5">Belongs to the bacteriophage holin family. Cp-1 holin subfamily.</text>
</comment>
<organism evidence="7 8">
    <name type="scientific">Paenibacillus enshidis</name>
    <dbReference type="NCBI Taxonomy" id="1458439"/>
    <lineage>
        <taxon>Bacteria</taxon>
        <taxon>Bacillati</taxon>
        <taxon>Bacillota</taxon>
        <taxon>Bacilli</taxon>
        <taxon>Bacillales</taxon>
        <taxon>Paenibacillaceae</taxon>
        <taxon>Paenibacillus</taxon>
    </lineage>
</organism>
<feature type="transmembrane region" description="Helical" evidence="6">
    <location>
        <begin position="5"/>
        <end position="22"/>
    </location>
</feature>
<evidence type="ECO:0000256" key="1">
    <source>
        <dbReference type="ARBA" id="ARBA00004141"/>
    </source>
</evidence>
<keyword evidence="2 6" id="KW-0812">Transmembrane</keyword>
<comment type="caution">
    <text evidence="7">The sequence shown here is derived from an EMBL/GenBank/DDBJ whole genome shotgun (WGS) entry which is preliminary data.</text>
</comment>
<keyword evidence="4 6" id="KW-0472">Membrane</keyword>
<proteinExistence type="inferred from homology"/>
<feature type="transmembrane region" description="Helical" evidence="6">
    <location>
        <begin position="28"/>
        <end position="47"/>
    </location>
</feature>
<accession>A0ABV5ATE9</accession>
<evidence type="ECO:0000256" key="6">
    <source>
        <dbReference type="SAM" id="Phobius"/>
    </source>
</evidence>
<dbReference type="Proteomes" id="UP001580346">
    <property type="component" value="Unassembled WGS sequence"/>
</dbReference>
<evidence type="ECO:0000256" key="4">
    <source>
        <dbReference type="ARBA" id="ARBA00023136"/>
    </source>
</evidence>
<evidence type="ECO:0000256" key="5">
    <source>
        <dbReference type="ARBA" id="ARBA00023600"/>
    </source>
</evidence>
<comment type="subcellular location">
    <subcellularLocation>
        <location evidence="1">Membrane</location>
        <topology evidence="1">Multi-pass membrane protein</topology>
    </subcellularLocation>
</comment>
<reference evidence="7 8" key="1">
    <citation type="submission" date="2024-09" db="EMBL/GenBank/DDBJ databases">
        <title>Paenibacillus zeirhizospherea sp. nov., isolated from surface of the maize (Zea mays) roots in a horticulture field, Hungary.</title>
        <authorList>
            <person name="Marton D."/>
            <person name="Farkas M."/>
            <person name="Bedics A."/>
            <person name="Toth E."/>
            <person name="Tancsics A."/>
            <person name="Boka K."/>
            <person name="Maroti G."/>
            <person name="Kriszt B."/>
            <person name="Cserhati M."/>
        </authorList>
    </citation>
    <scope>NUCLEOTIDE SEQUENCE [LARGE SCALE GENOMIC DNA]</scope>
    <source>
        <strain evidence="7 8">KCTC 33519</strain>
    </source>
</reference>
<evidence type="ECO:0000256" key="3">
    <source>
        <dbReference type="ARBA" id="ARBA00022989"/>
    </source>
</evidence>
<gene>
    <name evidence="7" type="ORF">ACE41H_11905</name>
</gene>
<dbReference type="EMBL" id="JBHHMI010000008">
    <property type="protein sequence ID" value="MFB5267480.1"/>
    <property type="molecule type" value="Genomic_DNA"/>
</dbReference>
<evidence type="ECO:0000313" key="8">
    <source>
        <dbReference type="Proteomes" id="UP001580346"/>
    </source>
</evidence>
<evidence type="ECO:0000313" key="7">
    <source>
        <dbReference type="EMBL" id="MFB5267480.1"/>
    </source>
</evidence>
<sequence length="142" mass="14998">MSNSLINISCAVTGGLITFAFGEWSPLLGVFIVTMAIDIATGIAAAIKSGKGLSSKTGFWGLTRKGIMLMVVSLAHQIDLLLGVNAVQAGAIYFYLFNEVISVAENFAVLGMPLPPVIQGLLAALKDKQIDKEEKKKDEGPS</sequence>